<dbReference type="InterPro" id="IPR000917">
    <property type="entry name" value="Sulfatase_N"/>
</dbReference>
<dbReference type="RefSeq" id="WP_212191408.1">
    <property type="nucleotide sequence ID" value="NZ_JAGTAR010000018.1"/>
</dbReference>
<dbReference type="GO" id="GO:0005737">
    <property type="term" value="C:cytoplasm"/>
    <property type="evidence" value="ECO:0007669"/>
    <property type="project" value="TreeGrafter"/>
</dbReference>
<dbReference type="PANTHER" id="PTHR45953">
    <property type="entry name" value="IDURONATE 2-SULFATASE"/>
    <property type="match status" value="1"/>
</dbReference>
<evidence type="ECO:0000256" key="1">
    <source>
        <dbReference type="ARBA" id="ARBA00001913"/>
    </source>
</evidence>
<dbReference type="PROSITE" id="PS00149">
    <property type="entry name" value="SULFATASE_2"/>
    <property type="match status" value="1"/>
</dbReference>
<keyword evidence="4 7" id="KW-0732">Signal</keyword>
<organism evidence="9 10">
    <name type="scientific">Carboxylicivirga sediminis</name>
    <dbReference type="NCBI Taxonomy" id="2006564"/>
    <lineage>
        <taxon>Bacteria</taxon>
        <taxon>Pseudomonadati</taxon>
        <taxon>Bacteroidota</taxon>
        <taxon>Bacteroidia</taxon>
        <taxon>Marinilabiliales</taxon>
        <taxon>Marinilabiliaceae</taxon>
        <taxon>Carboxylicivirga</taxon>
    </lineage>
</organism>
<dbReference type="GO" id="GO:0046872">
    <property type="term" value="F:metal ion binding"/>
    <property type="evidence" value="ECO:0007669"/>
    <property type="project" value="UniProtKB-KW"/>
</dbReference>
<dbReference type="InterPro" id="IPR017850">
    <property type="entry name" value="Alkaline_phosphatase_core_sf"/>
</dbReference>
<dbReference type="InterPro" id="IPR024607">
    <property type="entry name" value="Sulfatase_CS"/>
</dbReference>
<evidence type="ECO:0000259" key="8">
    <source>
        <dbReference type="Pfam" id="PF00884"/>
    </source>
</evidence>
<evidence type="ECO:0000256" key="2">
    <source>
        <dbReference type="ARBA" id="ARBA00008779"/>
    </source>
</evidence>
<reference evidence="9" key="2">
    <citation type="submission" date="2021-04" db="EMBL/GenBank/DDBJ databases">
        <authorList>
            <person name="Zhang T."/>
            <person name="Zhang Y."/>
            <person name="Lu D."/>
            <person name="Zuo D."/>
            <person name="Du Z."/>
        </authorList>
    </citation>
    <scope>NUCLEOTIDE SEQUENCE</scope>
    <source>
        <strain evidence="9">JR1</strain>
    </source>
</reference>
<gene>
    <name evidence="9" type="ORF">KDU71_12465</name>
</gene>
<keyword evidence="10" id="KW-1185">Reference proteome</keyword>
<evidence type="ECO:0000256" key="7">
    <source>
        <dbReference type="SAM" id="SignalP"/>
    </source>
</evidence>
<feature type="signal peptide" evidence="7">
    <location>
        <begin position="1"/>
        <end position="25"/>
    </location>
</feature>
<evidence type="ECO:0000256" key="5">
    <source>
        <dbReference type="ARBA" id="ARBA00022801"/>
    </source>
</evidence>
<comment type="similarity">
    <text evidence="2">Belongs to the sulfatase family.</text>
</comment>
<dbReference type="PROSITE" id="PS51257">
    <property type="entry name" value="PROKAR_LIPOPROTEIN"/>
    <property type="match status" value="1"/>
</dbReference>
<dbReference type="CDD" id="cd16030">
    <property type="entry name" value="iduronate-2-sulfatase"/>
    <property type="match status" value="1"/>
</dbReference>
<protein>
    <submittedName>
        <fullName evidence="9">Sulfatase</fullName>
    </submittedName>
</protein>
<dbReference type="PANTHER" id="PTHR45953:SF1">
    <property type="entry name" value="IDURONATE 2-SULFATASE"/>
    <property type="match status" value="1"/>
</dbReference>
<evidence type="ECO:0000313" key="10">
    <source>
        <dbReference type="Proteomes" id="UP000679220"/>
    </source>
</evidence>
<evidence type="ECO:0000313" key="9">
    <source>
        <dbReference type="EMBL" id="MBR8536377.1"/>
    </source>
</evidence>
<evidence type="ECO:0000256" key="4">
    <source>
        <dbReference type="ARBA" id="ARBA00022729"/>
    </source>
</evidence>
<dbReference type="AlphaFoldDB" id="A0A941F4N1"/>
<proteinExistence type="inferred from homology"/>
<keyword evidence="5" id="KW-0378">Hydrolase</keyword>
<dbReference type="EMBL" id="JAGTAR010000018">
    <property type="protein sequence ID" value="MBR8536377.1"/>
    <property type="molecule type" value="Genomic_DNA"/>
</dbReference>
<feature type="domain" description="Sulfatase N-terminal" evidence="8">
    <location>
        <begin position="30"/>
        <end position="397"/>
    </location>
</feature>
<sequence>MKKFSKVIIMLAVLLNLAASCKAQKQQHTNVLFIAVDDLKPMLGCYGDKAIISPNIDALAKQGVLFENAYCQQAVCAPSRVSIFSGLRPDQTRVWDLKTNMRDVNPDVVTLPQYFMQHGYQTAGVGKLMHGAKNNDPGSWTIPYKEDKHLRYADGYQYPANGKYQAKAIHKAYRESRKQKLDWKATNQYLKSKGLSPSVECLDVPDDAYEDGAVAVKGMALLEEMSADNKPFFLALGFHKPHLPFAAPKKYWDMYDRASIEQAAFMDKAKGAPEYAYHTWGELRNYSDIPQQGQVPVDKQKELIHGYRASVSYVDAQIGKVLEKLDELGLRENTVIVLWGDHGWHLGDHGLWCKHSNFEQAVKAPLIIAAPQVSQGQVASTMAEFVDVYPTLCELSGLPLEEHLDGVSLLPALQHAETTVKDYAISQFPRGNNIMGYTIRNQRYRYTVWLQGAFRKQRVYEQPKIVGAELYDYINDPLETVSLADDEAHKALKQEMERQLFTILNNQAQ</sequence>
<dbReference type="Pfam" id="PF00884">
    <property type="entry name" value="Sulfatase"/>
    <property type="match status" value="1"/>
</dbReference>
<dbReference type="SUPFAM" id="SSF53649">
    <property type="entry name" value="Alkaline phosphatase-like"/>
    <property type="match status" value="1"/>
</dbReference>
<keyword evidence="3" id="KW-0479">Metal-binding</keyword>
<feature type="chain" id="PRO_5036931468" evidence="7">
    <location>
        <begin position="26"/>
        <end position="509"/>
    </location>
</feature>
<dbReference type="Proteomes" id="UP000679220">
    <property type="component" value="Unassembled WGS sequence"/>
</dbReference>
<evidence type="ECO:0000256" key="3">
    <source>
        <dbReference type="ARBA" id="ARBA00022723"/>
    </source>
</evidence>
<evidence type="ECO:0000256" key="6">
    <source>
        <dbReference type="ARBA" id="ARBA00022837"/>
    </source>
</evidence>
<keyword evidence="6" id="KW-0106">Calcium</keyword>
<name>A0A941F4N1_9BACT</name>
<comment type="cofactor">
    <cofactor evidence="1">
        <name>Ca(2+)</name>
        <dbReference type="ChEBI" id="CHEBI:29108"/>
    </cofactor>
</comment>
<comment type="caution">
    <text evidence="9">The sequence shown here is derived from an EMBL/GenBank/DDBJ whole genome shotgun (WGS) entry which is preliminary data.</text>
</comment>
<dbReference type="GO" id="GO:0004423">
    <property type="term" value="F:iduronate-2-sulfatase activity"/>
    <property type="evidence" value="ECO:0007669"/>
    <property type="project" value="InterPro"/>
</dbReference>
<dbReference type="InterPro" id="IPR035874">
    <property type="entry name" value="IDS"/>
</dbReference>
<accession>A0A941F4N1</accession>
<dbReference type="Gene3D" id="3.40.720.10">
    <property type="entry name" value="Alkaline Phosphatase, subunit A"/>
    <property type="match status" value="1"/>
</dbReference>
<reference evidence="9" key="1">
    <citation type="journal article" date="2018" name="Int. J. Syst. Evol. Microbiol.">
        <title>Carboxylicivirga sediminis sp. nov., isolated from coastal sediment.</title>
        <authorList>
            <person name="Wang F.Q."/>
            <person name="Ren L.H."/>
            <person name="Zou R.J."/>
            <person name="Sun Y.Z."/>
            <person name="Liu X.J."/>
            <person name="Jiang F."/>
            <person name="Liu L.J."/>
        </authorList>
    </citation>
    <scope>NUCLEOTIDE SEQUENCE</scope>
    <source>
        <strain evidence="9">JR1</strain>
    </source>
</reference>